<sequence>MDYHGVVSWVAAEARVDKQIVKEAPTFPLEQALFKVLFVGMWDKLSESERKAVLAHVDPNNSLKDKAAIAALGGAGALAALSGTVALAGFAFYTTMSVTMAAVAGLIGATLPFASYAGASALVGMLSGPVGWAVVGLAGLGGLALKGRANAEKSTAMLLRIHSLKVEALQAARVPEEQVFTG</sequence>
<reference evidence="2 3" key="1">
    <citation type="submission" date="2024-03" db="EMBL/GenBank/DDBJ databases">
        <title>Novel species of the genus Variovorax.</title>
        <authorList>
            <person name="Liu Q."/>
            <person name="Xin Y.-H."/>
        </authorList>
    </citation>
    <scope>NUCLEOTIDE SEQUENCE [LARGE SCALE GENOMIC DNA]</scope>
    <source>
        <strain evidence="2 3">KACC 18501</strain>
    </source>
</reference>
<dbReference type="RefSeq" id="WP_340367713.1">
    <property type="nucleotide sequence ID" value="NZ_JBBKZV010000039.1"/>
</dbReference>
<keyword evidence="1" id="KW-1133">Transmembrane helix</keyword>
<evidence type="ECO:0000313" key="3">
    <source>
        <dbReference type="Proteomes" id="UP001363010"/>
    </source>
</evidence>
<accession>A0ABU8W9G2</accession>
<name>A0ABU8W9G2_9BURK</name>
<proteinExistence type="predicted"/>
<keyword evidence="1" id="KW-0472">Membrane</keyword>
<comment type="caution">
    <text evidence="2">The sequence shown here is derived from an EMBL/GenBank/DDBJ whole genome shotgun (WGS) entry which is preliminary data.</text>
</comment>
<organism evidence="2 3">
    <name type="scientific">Variovorax humicola</name>
    <dbReference type="NCBI Taxonomy" id="1769758"/>
    <lineage>
        <taxon>Bacteria</taxon>
        <taxon>Pseudomonadati</taxon>
        <taxon>Pseudomonadota</taxon>
        <taxon>Betaproteobacteria</taxon>
        <taxon>Burkholderiales</taxon>
        <taxon>Comamonadaceae</taxon>
        <taxon>Variovorax</taxon>
    </lineage>
</organism>
<protein>
    <submittedName>
        <fullName evidence="2">Uncharacterized protein</fullName>
    </submittedName>
</protein>
<evidence type="ECO:0000256" key="1">
    <source>
        <dbReference type="SAM" id="Phobius"/>
    </source>
</evidence>
<gene>
    <name evidence="2" type="ORF">WKW80_32470</name>
</gene>
<keyword evidence="3" id="KW-1185">Reference proteome</keyword>
<dbReference type="EMBL" id="JBBKZV010000039">
    <property type="protein sequence ID" value="MEJ8826676.1"/>
    <property type="molecule type" value="Genomic_DNA"/>
</dbReference>
<feature type="transmembrane region" description="Helical" evidence="1">
    <location>
        <begin position="100"/>
        <end position="119"/>
    </location>
</feature>
<dbReference type="Proteomes" id="UP001363010">
    <property type="component" value="Unassembled WGS sequence"/>
</dbReference>
<feature type="transmembrane region" description="Helical" evidence="1">
    <location>
        <begin position="125"/>
        <end position="145"/>
    </location>
</feature>
<feature type="transmembrane region" description="Helical" evidence="1">
    <location>
        <begin position="67"/>
        <end position="93"/>
    </location>
</feature>
<keyword evidence="1" id="KW-0812">Transmembrane</keyword>
<evidence type="ECO:0000313" key="2">
    <source>
        <dbReference type="EMBL" id="MEJ8826676.1"/>
    </source>
</evidence>